<comment type="caution">
    <text evidence="2">The sequence shown here is derived from an EMBL/GenBank/DDBJ whole genome shotgun (WGS) entry which is preliminary data.</text>
</comment>
<dbReference type="RefSeq" id="WP_194292865.1">
    <property type="nucleotide sequence ID" value="NZ_WEGJ01000003.1"/>
</dbReference>
<dbReference type="Pfam" id="PF04149">
    <property type="entry name" value="DUF397"/>
    <property type="match status" value="1"/>
</dbReference>
<proteinExistence type="predicted"/>
<feature type="domain" description="DUF397" evidence="1">
    <location>
        <begin position="18"/>
        <end position="70"/>
    </location>
</feature>
<dbReference type="Proteomes" id="UP000466345">
    <property type="component" value="Unassembled WGS sequence"/>
</dbReference>
<accession>A0A7K0CEA2</accession>
<keyword evidence="3" id="KW-1185">Reference proteome</keyword>
<organism evidence="2 3">
    <name type="scientific">Streptomyces smaragdinus</name>
    <dbReference type="NCBI Taxonomy" id="2585196"/>
    <lineage>
        <taxon>Bacteria</taxon>
        <taxon>Bacillati</taxon>
        <taxon>Actinomycetota</taxon>
        <taxon>Actinomycetes</taxon>
        <taxon>Kitasatosporales</taxon>
        <taxon>Streptomycetaceae</taxon>
        <taxon>Streptomyces</taxon>
    </lineage>
</organism>
<dbReference type="InterPro" id="IPR007278">
    <property type="entry name" value="DUF397"/>
</dbReference>
<dbReference type="AlphaFoldDB" id="A0A7K0CEA2"/>
<evidence type="ECO:0000313" key="2">
    <source>
        <dbReference type="EMBL" id="MQY11382.1"/>
    </source>
</evidence>
<reference evidence="2 3" key="1">
    <citation type="submission" date="2019-10" db="EMBL/GenBank/DDBJ databases">
        <title>Streptomyces smaragdinus sp. nov. and Streptomyces fabii sp. nov., isolated from the gut of fungus growing-termite Macrotermes natalensis.</title>
        <authorList>
            <person name="Schwitalla J."/>
            <person name="Benndorf R."/>
            <person name="Martin K."/>
            <person name="De Beer W."/>
            <person name="Kaster A.-K."/>
            <person name="Vollmers J."/>
            <person name="Poulsen M."/>
            <person name="Beemelmanns C."/>
        </authorList>
    </citation>
    <scope>NUCLEOTIDE SEQUENCE [LARGE SCALE GENOMIC DNA]</scope>
    <source>
        <strain evidence="2 3">RB5</strain>
    </source>
</reference>
<evidence type="ECO:0000313" key="3">
    <source>
        <dbReference type="Proteomes" id="UP000466345"/>
    </source>
</evidence>
<gene>
    <name evidence="2" type="ORF">SRB5_14980</name>
</gene>
<protein>
    <recommendedName>
        <fullName evidence="1">DUF397 domain-containing protein</fullName>
    </recommendedName>
</protein>
<evidence type="ECO:0000259" key="1">
    <source>
        <dbReference type="Pfam" id="PF04149"/>
    </source>
</evidence>
<sequence length="81" mass="8651">MEKMKTLKALLAADLSGAVWTKSAFSGSTGHDCLEVTRVEGLGYVLRHSVLTDHRIPLTESEYVAYCEGVRAGQTGLVPGA</sequence>
<dbReference type="EMBL" id="WEGJ01000003">
    <property type="protein sequence ID" value="MQY11382.1"/>
    <property type="molecule type" value="Genomic_DNA"/>
</dbReference>
<name>A0A7K0CEA2_9ACTN</name>